<sequence length="1254" mass="142353">MLSAACPDTGPSTIATVYCRTTTTTTRRTTDDVISISQRRATMLLLWLLLSVAGAVHGAIPHQIKLVQDLLDKYDKKAKPIWDNSKPINVSFSMDLYQILELNEPQQYILLNAWIIERWYDEFLYWDPKDYDNITELRLPYDTIWLPDTTLYNSLVMKDDDTRRLLNAKVTTNTTRKASLIELLYPTIYKFSCLLNLRFFPFDVQICTMTFSSWTYDQKGIDYFPYSNKIGTTNFLENEGWYMMDTKVVRTEVKYKCCPAKYTLLQLTLHLRRKPLFYLVNLIIPTSIITLIAIVGFFSTSSASGMREEKVSLGITTLLSMSILMLMVSDQMPTTSTFIPLIGWFILAMIIVISLGTIVSSVIIAVQKRGRLGERLSKKAVKVARVIAYFTCTAIPPHLEKEYQAEQEDKSDQISKVPMPSLPAHPETKPLSQASKMWLGLRHRPGNGVSMVSEKSTDPLIHLSPSETGVSATAEITSPTSPIGLASLDDDLSIGGESISSTRPPTSRMGTIIGKMGGGDGKSTPAPTTTMNLAAAMRQNRQYAQMEFEWLATVLERMCFVLFVVAFLIITVGINFVGFVHWYAAGVETSLAAQEETFFVLLHPLLFKHRFKSCFIPQMCSICSSKIRPELQRNAHFRAEVSRRAAVAMQGSWLSSLTSLLFLLATETEGMIGAGRWNETETTLYSDVTSSVVNQDELPLIRLTRDILSRERYDKRVRPVYNHKKTLPIHISISLYQIIEVCGGFGTGFACTPVVNSVCLTLEFEIRAIFSPSHTIYRPTGKYQDEPSQNIKLNVWMIQRWKDEFLYWNPQEYGGIDRTVLPYNVLWIPDTYLYNSVRMARDETERYMNIQVETLHEKGENASQLSFLYPAIYTLTCRLNIRYFPYDQQNCTLTISSWTNSKSALDYYADPTVNLASFIPNEEWQVVKFDIYRHEYKYACCEEPWVIIQASLVIRRKPLYYLVNLIIPTSIITIVAITGFFTPASTDDDRTEKINLGITTLLAMSILMLMVSDQMPTTSEFVPLIGWFYLSIIIIISIGTFLTSVILSIQGRRQYGRCPPRLIRQLFFVWLTRLLWLDVPLPLKKLWEEMDDNPRKPRPLLRKTAKGSGKDLENNNLTIAVTNIPDRPPSRVGTLRLPPLPVPAEKRGSIQMIDHSVPASPLIRSSRQGSMWDGAINALGTGASMSRGLSIKSNREKPIDQMKKQRQVSLEWEFLATILDRILLIAFVCAVCIITLGLMVVGKMAQFQYDKAQD</sequence>
<dbReference type="FunFam" id="2.70.170.10:FF:000031">
    <property type="entry name" value="AcetylCholine Receptor"/>
    <property type="match status" value="1"/>
</dbReference>
<dbReference type="PROSITE" id="PS00236">
    <property type="entry name" value="NEUROTR_ION_CHANNEL"/>
    <property type="match status" value="2"/>
</dbReference>
<dbReference type="InterPro" id="IPR018000">
    <property type="entry name" value="Neurotransmitter_ion_chnl_CS"/>
</dbReference>
<dbReference type="AlphaFoldDB" id="A0A2A6CXI2"/>
<keyword evidence="10" id="KW-1071">Ligand-gated ion channel</keyword>
<evidence type="ECO:0000256" key="11">
    <source>
        <dbReference type="ARBA" id="ARBA00023303"/>
    </source>
</evidence>
<dbReference type="PRINTS" id="PR00252">
    <property type="entry name" value="NRIONCHANNEL"/>
</dbReference>
<evidence type="ECO:0000256" key="7">
    <source>
        <dbReference type="ARBA" id="ARBA00023065"/>
    </source>
</evidence>
<accession>A0A8R1Y8C8</accession>
<feature type="transmembrane region" description="Helical" evidence="12">
    <location>
        <begin position="276"/>
        <end position="299"/>
    </location>
</feature>
<dbReference type="InterPro" id="IPR038050">
    <property type="entry name" value="Neuro_actylchol_rec"/>
</dbReference>
<dbReference type="Proteomes" id="UP000005239">
    <property type="component" value="Unassembled WGS sequence"/>
</dbReference>
<dbReference type="GO" id="GO:0004888">
    <property type="term" value="F:transmembrane signaling receptor activity"/>
    <property type="evidence" value="ECO:0007669"/>
    <property type="project" value="InterPro"/>
</dbReference>
<dbReference type="GO" id="GO:1904315">
    <property type="term" value="F:transmitter-gated monoatomic ion channel activity involved in regulation of postsynaptic membrane potential"/>
    <property type="evidence" value="ECO:0000318"/>
    <property type="project" value="GO_Central"/>
</dbReference>
<dbReference type="SUPFAM" id="SSF90112">
    <property type="entry name" value="Neurotransmitter-gated ion-channel transmembrane pore"/>
    <property type="match status" value="2"/>
</dbReference>
<evidence type="ECO:0000256" key="10">
    <source>
        <dbReference type="ARBA" id="ARBA00023286"/>
    </source>
</evidence>
<evidence type="ECO:0000256" key="5">
    <source>
        <dbReference type="ARBA" id="ARBA00022729"/>
    </source>
</evidence>
<feature type="transmembrane region" description="Helical" evidence="12">
    <location>
        <begin position="311"/>
        <end position="329"/>
    </location>
</feature>
<evidence type="ECO:0000256" key="12">
    <source>
        <dbReference type="RuleBase" id="RU000687"/>
    </source>
</evidence>
<feature type="transmembrane region" description="Helical" evidence="12">
    <location>
        <begin position="1222"/>
        <end position="1241"/>
    </location>
</feature>
<dbReference type="EnsemblMetazoa" id="PPA06760.1">
    <property type="protein sequence ID" value="PPA06760.1"/>
    <property type="gene ID" value="WBGene00096314"/>
</dbReference>
<evidence type="ECO:0000256" key="4">
    <source>
        <dbReference type="ARBA" id="ARBA00022692"/>
    </source>
</evidence>
<dbReference type="GO" id="GO:0098794">
    <property type="term" value="C:postsynapse"/>
    <property type="evidence" value="ECO:0007669"/>
    <property type="project" value="GOC"/>
</dbReference>
<feature type="transmembrane region" description="Helical" evidence="12">
    <location>
        <begin position="994"/>
        <end position="1012"/>
    </location>
</feature>
<proteinExistence type="inferred from homology"/>
<feature type="transmembrane region" description="Helical" evidence="12">
    <location>
        <begin position="1024"/>
        <end position="1049"/>
    </location>
</feature>
<dbReference type="GO" id="GO:0007268">
    <property type="term" value="P:chemical synaptic transmission"/>
    <property type="evidence" value="ECO:0000318"/>
    <property type="project" value="GO_Central"/>
</dbReference>
<keyword evidence="9" id="KW-0325">Glycoprotein</keyword>
<dbReference type="GO" id="GO:0034220">
    <property type="term" value="P:monoatomic ion transmembrane transport"/>
    <property type="evidence" value="ECO:0000318"/>
    <property type="project" value="GO_Central"/>
</dbReference>
<dbReference type="GO" id="GO:0005231">
    <property type="term" value="F:excitatory extracellular ligand-gated monoatomic ion channel activity"/>
    <property type="evidence" value="ECO:0000318"/>
    <property type="project" value="GO_Central"/>
</dbReference>
<dbReference type="InterPro" id="IPR006202">
    <property type="entry name" value="Neur_chan_lig-bd"/>
</dbReference>
<reference evidence="15" key="1">
    <citation type="journal article" date="2008" name="Nat. Genet.">
        <title>The Pristionchus pacificus genome provides a unique perspective on nematode lifestyle and parasitism.</title>
        <authorList>
            <person name="Dieterich C."/>
            <person name="Clifton S.W."/>
            <person name="Schuster L.N."/>
            <person name="Chinwalla A."/>
            <person name="Delehaunty K."/>
            <person name="Dinkelacker I."/>
            <person name="Fulton L."/>
            <person name="Fulton R."/>
            <person name="Godfrey J."/>
            <person name="Minx P."/>
            <person name="Mitreva M."/>
            <person name="Roeseler W."/>
            <person name="Tian H."/>
            <person name="Witte H."/>
            <person name="Yang S.P."/>
            <person name="Wilson R.K."/>
            <person name="Sommer R.J."/>
        </authorList>
    </citation>
    <scope>NUCLEOTIDE SEQUENCE [LARGE SCALE GENOMIC DNA]</scope>
    <source>
        <strain evidence="15">PS312</strain>
    </source>
</reference>
<gene>
    <name evidence="14" type="primary">WBGene00096314</name>
</gene>
<dbReference type="SUPFAM" id="SSF63712">
    <property type="entry name" value="Nicotinic receptor ligand binding domain-like"/>
    <property type="match status" value="2"/>
</dbReference>
<reference evidence="14" key="2">
    <citation type="submission" date="2022-06" db="UniProtKB">
        <authorList>
            <consortium name="EnsemblMetazoa"/>
        </authorList>
    </citation>
    <scope>IDENTIFICATION</scope>
    <source>
        <strain evidence="14">PS312</strain>
    </source>
</reference>
<evidence type="ECO:0000313" key="14">
    <source>
        <dbReference type="EnsemblMetazoa" id="PPA06760.1"/>
    </source>
</evidence>
<evidence type="ECO:0000256" key="8">
    <source>
        <dbReference type="ARBA" id="ARBA00023136"/>
    </source>
</evidence>
<feature type="transmembrane region" description="Helical" evidence="12">
    <location>
        <begin position="959"/>
        <end position="982"/>
    </location>
</feature>
<dbReference type="GO" id="GO:0005886">
    <property type="term" value="C:plasma membrane"/>
    <property type="evidence" value="ECO:0000318"/>
    <property type="project" value="GO_Central"/>
</dbReference>
<keyword evidence="15" id="KW-1185">Reference proteome</keyword>
<feature type="compositionally biased region" description="Basic and acidic residues" evidence="13">
    <location>
        <begin position="404"/>
        <end position="413"/>
    </location>
</feature>
<dbReference type="CDD" id="cd18997">
    <property type="entry name" value="LGIC_ECD_nAChR"/>
    <property type="match status" value="2"/>
</dbReference>
<keyword evidence="6 12" id="KW-1133">Transmembrane helix</keyword>
<dbReference type="InterPro" id="IPR036734">
    <property type="entry name" value="Neur_chan_lig-bd_sf"/>
</dbReference>
<dbReference type="PANTHER" id="PTHR18945">
    <property type="entry name" value="NEUROTRANSMITTER GATED ION CHANNEL"/>
    <property type="match status" value="1"/>
</dbReference>
<dbReference type="GO" id="GO:0045202">
    <property type="term" value="C:synapse"/>
    <property type="evidence" value="ECO:0000318"/>
    <property type="project" value="GO_Central"/>
</dbReference>
<dbReference type="Pfam" id="PF02932">
    <property type="entry name" value="Neur_chan_memb"/>
    <property type="match status" value="2"/>
</dbReference>
<dbReference type="Pfam" id="PF02931">
    <property type="entry name" value="Neur_chan_LBD"/>
    <property type="match status" value="2"/>
</dbReference>
<dbReference type="GO" id="GO:0042391">
    <property type="term" value="P:regulation of membrane potential"/>
    <property type="evidence" value="ECO:0000318"/>
    <property type="project" value="GO_Central"/>
</dbReference>
<comment type="similarity">
    <text evidence="2">Belongs to the ligand-gated ion channel (TC 1.A.9) family. Acetylcholine receptor (TC 1.A.9.1) subfamily.</text>
</comment>
<feature type="transmembrane region" description="Helical" evidence="12">
    <location>
        <begin position="560"/>
        <end position="584"/>
    </location>
</feature>
<evidence type="ECO:0000256" key="2">
    <source>
        <dbReference type="ARBA" id="ARBA00009237"/>
    </source>
</evidence>
<accession>A0A2A6CXI2</accession>
<dbReference type="InterPro" id="IPR006029">
    <property type="entry name" value="Neurotrans-gated_channel_TM"/>
</dbReference>
<dbReference type="GO" id="GO:1902495">
    <property type="term" value="C:transmembrane transporter complex"/>
    <property type="evidence" value="ECO:0000318"/>
    <property type="project" value="GO_Central"/>
</dbReference>
<dbReference type="InterPro" id="IPR036719">
    <property type="entry name" value="Neuro-gated_channel_TM_sf"/>
</dbReference>
<dbReference type="GO" id="GO:0043005">
    <property type="term" value="C:neuron projection"/>
    <property type="evidence" value="ECO:0000318"/>
    <property type="project" value="GO_Central"/>
</dbReference>
<comment type="subcellular location">
    <subcellularLocation>
        <location evidence="1">Cell membrane</location>
        <topology evidence="1">Multi-pass membrane protein</topology>
    </subcellularLocation>
</comment>
<evidence type="ECO:0000256" key="13">
    <source>
        <dbReference type="SAM" id="MobiDB-lite"/>
    </source>
</evidence>
<dbReference type="FunFam" id="2.70.170.10:FF:000028">
    <property type="entry name" value="AcetylCholine Receptor"/>
    <property type="match status" value="1"/>
</dbReference>
<dbReference type="Gene3D" id="2.70.170.10">
    <property type="entry name" value="Neurotransmitter-gated ion-channel ligand-binding domain"/>
    <property type="match status" value="2"/>
</dbReference>
<comment type="caution">
    <text evidence="12">Lacks conserved residue(s) required for the propagation of feature annotation.</text>
</comment>
<keyword evidence="8 12" id="KW-0472">Membrane</keyword>
<keyword evidence="3 12" id="KW-0813">Transport</keyword>
<evidence type="ECO:0000256" key="1">
    <source>
        <dbReference type="ARBA" id="ARBA00004651"/>
    </source>
</evidence>
<feature type="transmembrane region" description="Helical" evidence="12">
    <location>
        <begin position="341"/>
        <end position="366"/>
    </location>
</feature>
<organism evidence="14 15">
    <name type="scientific">Pristionchus pacificus</name>
    <name type="common">Parasitic nematode worm</name>
    <dbReference type="NCBI Taxonomy" id="54126"/>
    <lineage>
        <taxon>Eukaryota</taxon>
        <taxon>Metazoa</taxon>
        <taxon>Ecdysozoa</taxon>
        <taxon>Nematoda</taxon>
        <taxon>Chromadorea</taxon>
        <taxon>Rhabditida</taxon>
        <taxon>Rhabditina</taxon>
        <taxon>Diplogasteromorpha</taxon>
        <taxon>Diplogasteroidea</taxon>
        <taxon>Neodiplogasteridae</taxon>
        <taxon>Pristionchus</taxon>
    </lineage>
</organism>
<evidence type="ECO:0000256" key="3">
    <source>
        <dbReference type="ARBA" id="ARBA00022448"/>
    </source>
</evidence>
<feature type="region of interest" description="Disordered" evidence="13">
    <location>
        <begin position="404"/>
        <end position="429"/>
    </location>
</feature>
<dbReference type="FunFam" id="1.20.58.390:FF:000049">
    <property type="entry name" value="AcetylCholine Receptor"/>
    <property type="match status" value="1"/>
</dbReference>
<keyword evidence="4 12" id="KW-0812">Transmembrane</keyword>
<keyword evidence="7 12" id="KW-0406">Ion transport</keyword>
<protein>
    <submittedName>
        <fullName evidence="14">Des-2</fullName>
    </submittedName>
</protein>
<keyword evidence="5" id="KW-0732">Signal</keyword>
<keyword evidence="11 12" id="KW-0407">Ion channel</keyword>
<dbReference type="Gene3D" id="1.20.58.390">
    <property type="entry name" value="Neurotransmitter-gated ion-channel transmembrane domain"/>
    <property type="match status" value="2"/>
</dbReference>
<dbReference type="InterPro" id="IPR006201">
    <property type="entry name" value="Neur_channel"/>
</dbReference>
<evidence type="ECO:0000256" key="9">
    <source>
        <dbReference type="ARBA" id="ARBA00023180"/>
    </source>
</evidence>
<evidence type="ECO:0000256" key="6">
    <source>
        <dbReference type="ARBA" id="ARBA00022989"/>
    </source>
</evidence>
<evidence type="ECO:0000313" key="15">
    <source>
        <dbReference type="Proteomes" id="UP000005239"/>
    </source>
</evidence>
<name>A0A2A6CXI2_PRIPA</name>
<dbReference type="CDD" id="cd19051">
    <property type="entry name" value="LGIC_TM_cation"/>
    <property type="match status" value="2"/>
</dbReference>